<comment type="caution">
    <text evidence="1">The sequence shown here is derived from an EMBL/GenBank/DDBJ whole genome shotgun (WGS) entry which is preliminary data.</text>
</comment>
<dbReference type="RefSeq" id="WP_186955213.1">
    <property type="nucleotide sequence ID" value="NZ_JACOFX010000011.1"/>
</dbReference>
<accession>A0ABR6ZD62</accession>
<proteinExistence type="predicted"/>
<dbReference type="Proteomes" id="UP000646911">
    <property type="component" value="Unassembled WGS sequence"/>
</dbReference>
<name>A0ABR6ZD62_9BURK</name>
<protein>
    <submittedName>
        <fullName evidence="1">Uncharacterized protein</fullName>
    </submittedName>
</protein>
<evidence type="ECO:0000313" key="1">
    <source>
        <dbReference type="EMBL" id="MBC3909695.1"/>
    </source>
</evidence>
<gene>
    <name evidence="1" type="ORF">H8L47_19190</name>
</gene>
<organism evidence="1 2">
    <name type="scientific">Undibacterium umbellatum</name>
    <dbReference type="NCBI Taxonomy" id="2762300"/>
    <lineage>
        <taxon>Bacteria</taxon>
        <taxon>Pseudomonadati</taxon>
        <taxon>Pseudomonadota</taxon>
        <taxon>Betaproteobacteria</taxon>
        <taxon>Burkholderiales</taxon>
        <taxon>Oxalobacteraceae</taxon>
        <taxon>Undibacterium</taxon>
    </lineage>
</organism>
<sequence length="99" mass="10937">MIPVTLYEIPYFSCDVAPIVQVLSASDLAQSVKRLKDGKQLVRCLTRRKAFVSNQAVVIPGKACVFEAMSINWETVPGILWIARSESMQHASTARGSVR</sequence>
<keyword evidence="2" id="KW-1185">Reference proteome</keyword>
<reference evidence="1 2" key="1">
    <citation type="submission" date="2020-08" db="EMBL/GenBank/DDBJ databases">
        <title>Novel species isolated from subtropical streams in China.</title>
        <authorList>
            <person name="Lu H."/>
        </authorList>
    </citation>
    <scope>NUCLEOTIDE SEQUENCE [LARGE SCALE GENOMIC DNA]</scope>
    <source>
        <strain evidence="1 2">NL8W</strain>
    </source>
</reference>
<evidence type="ECO:0000313" key="2">
    <source>
        <dbReference type="Proteomes" id="UP000646911"/>
    </source>
</evidence>
<dbReference type="EMBL" id="JACOFX010000011">
    <property type="protein sequence ID" value="MBC3909695.1"/>
    <property type="molecule type" value="Genomic_DNA"/>
</dbReference>